<dbReference type="AlphaFoldDB" id="A0A0S4LAQ2"/>
<dbReference type="SUPFAM" id="SSF51120">
    <property type="entry name" value="beta-Roll"/>
    <property type="match status" value="4"/>
</dbReference>
<dbReference type="EMBL" id="CZQA01000001">
    <property type="protein sequence ID" value="CUS33712.1"/>
    <property type="molecule type" value="Genomic_DNA"/>
</dbReference>
<dbReference type="GO" id="GO:0005509">
    <property type="term" value="F:calcium ion binding"/>
    <property type="evidence" value="ECO:0007669"/>
    <property type="project" value="InterPro"/>
</dbReference>
<accession>A0A0S4LAQ2</accession>
<organism evidence="3 4">
    <name type="scientific">Candidatus Nitrospira nitrosa</name>
    <dbReference type="NCBI Taxonomy" id="1742972"/>
    <lineage>
        <taxon>Bacteria</taxon>
        <taxon>Pseudomonadati</taxon>
        <taxon>Nitrospirota</taxon>
        <taxon>Nitrospiria</taxon>
        <taxon>Nitrospirales</taxon>
        <taxon>Nitrospiraceae</taxon>
        <taxon>Nitrospira</taxon>
    </lineage>
</organism>
<dbReference type="OrthoDB" id="7864256at2"/>
<keyword evidence="4" id="KW-1185">Reference proteome</keyword>
<dbReference type="STRING" id="1742972.COMA1_11304"/>
<dbReference type="InterPro" id="IPR001343">
    <property type="entry name" value="Hemolysn_Ca-bd"/>
</dbReference>
<dbReference type="RefSeq" id="WP_090745332.1">
    <property type="nucleotide sequence ID" value="NZ_CZQA01000001.1"/>
</dbReference>
<dbReference type="PROSITE" id="PS00330">
    <property type="entry name" value="HEMOLYSIN_CALCIUM"/>
    <property type="match status" value="8"/>
</dbReference>
<evidence type="ECO:0000313" key="4">
    <source>
        <dbReference type="Proteomes" id="UP000199032"/>
    </source>
</evidence>
<dbReference type="GO" id="GO:0005576">
    <property type="term" value="C:extracellular region"/>
    <property type="evidence" value="ECO:0007669"/>
    <property type="project" value="UniProtKB-SubCell"/>
</dbReference>
<protein>
    <recommendedName>
        <fullName evidence="5">Calcium-binding protein</fullName>
    </recommendedName>
</protein>
<dbReference type="InterPro" id="IPR011049">
    <property type="entry name" value="Serralysin-like_metalloprot_C"/>
</dbReference>
<gene>
    <name evidence="3" type="ORF">COMA1_11304</name>
</gene>
<dbReference type="Proteomes" id="UP000199032">
    <property type="component" value="Unassembled WGS sequence"/>
</dbReference>
<evidence type="ECO:0008006" key="5">
    <source>
        <dbReference type="Google" id="ProtNLM"/>
    </source>
</evidence>
<dbReference type="PANTHER" id="PTHR38340">
    <property type="entry name" value="S-LAYER PROTEIN"/>
    <property type="match status" value="1"/>
</dbReference>
<dbReference type="InterPro" id="IPR018511">
    <property type="entry name" value="Hemolysin-typ_Ca-bd_CS"/>
</dbReference>
<evidence type="ECO:0000256" key="1">
    <source>
        <dbReference type="ARBA" id="ARBA00004613"/>
    </source>
</evidence>
<dbReference type="InterPro" id="IPR050557">
    <property type="entry name" value="RTX_toxin/Mannuronan_C5-epim"/>
</dbReference>
<dbReference type="Pfam" id="PF00353">
    <property type="entry name" value="HemolysinCabind"/>
    <property type="match status" value="6"/>
</dbReference>
<proteinExistence type="predicted"/>
<sequence length="677" mass="66367">MANIIGTNSNNTLNGTTSADTIIGRAGNDTLNGSGGNDRLNGGTGTDILNGGTGIDTADYSNLVINGTTYIGATAGVTVNLGLTGAQNTGGAGTDTLTSMENVIGTNFADRLTGNSANNVLSGLAGNDTLVGGSGNDQLNGGSGNDRVDGGTGIDTADYSTATAAVTVNLGNIGAQNTGGAGSDTLVSIENLIGSNVADNLFGNTGNNVLIGLSGNDQLYGDTGDDRLSGGAGDDSLDGGLGLDTADYSTATAAVTVNLGVTNYQNTGGAGTDLVVDIENLLGSNFNDVLTGNTGANVLTGGAGNDTLDGGVGADVMQGGTGNDIYHVDTPGDAVVEATDDAAGGRDTVYSSITSTLGFGIEQLVLAGTAAINGTGNAKNNDLFGNDAKNTLSGLEGNDAIYGQGGEDRLFGGGGDDQLAGGAGSDIVHGESGRDQLFGGSGADVLDGGAGADTMTGGLDDDEYIVDDLGDVVVETRDDLAGGADEVYSSVTHTLGFGIETLILTGTAAINGTGNTKGNPLNGNNANNVLSGLDGRDFLYGEGGADQLNGGNGDDFLNGGLGADRLSGGAGNDLFNYEGIPDSPSGTGRDTILDFTGAGAAVGDVINLQVIDANTLLAGNQAFTYIGSGAFTAAGQLRYSGGVLQGDVDGNGVADIEIQLLGSPALSVSGTGTDILL</sequence>
<comment type="subcellular location">
    <subcellularLocation>
        <location evidence="1">Secreted</location>
    </subcellularLocation>
</comment>
<name>A0A0S4LAQ2_9BACT</name>
<evidence type="ECO:0000313" key="3">
    <source>
        <dbReference type="EMBL" id="CUS33712.1"/>
    </source>
</evidence>
<dbReference type="Gene3D" id="2.150.10.10">
    <property type="entry name" value="Serralysin-like metalloprotease, C-terminal"/>
    <property type="match status" value="5"/>
</dbReference>
<dbReference type="PANTHER" id="PTHR38340:SF1">
    <property type="entry name" value="S-LAYER PROTEIN"/>
    <property type="match status" value="1"/>
</dbReference>
<reference evidence="3 4" key="1">
    <citation type="submission" date="2015-10" db="EMBL/GenBank/DDBJ databases">
        <authorList>
            <person name="Gilbert D.G."/>
        </authorList>
    </citation>
    <scope>NUCLEOTIDE SEQUENCE [LARGE SCALE GENOMIC DNA]</scope>
    <source>
        <strain evidence="3">COMA1</strain>
    </source>
</reference>
<evidence type="ECO:0000256" key="2">
    <source>
        <dbReference type="ARBA" id="ARBA00022525"/>
    </source>
</evidence>
<keyword evidence="2" id="KW-0964">Secreted</keyword>
<dbReference type="PRINTS" id="PR00313">
    <property type="entry name" value="CABNDNGRPT"/>
</dbReference>